<evidence type="ECO:0000313" key="1">
    <source>
        <dbReference type="EMBL" id="MBG8552913.1"/>
    </source>
</evidence>
<sequence length="161" mass="19025">MLIIDQLDILKDMIVEFGEPSYYWLPVRIVVNDSELLFKSSAVLLEPVTELAKALKEVVMGPDEVKVTMYWWLEPEYYDFCFCRKDTQYKLTIWYIDDDYAGYRERRTMHSEITGSVNDIILPFYRAIKKFASYAYAETHWPALDSIKITRLTQIIKGRKA</sequence>
<dbReference type="Proteomes" id="UP000601099">
    <property type="component" value="Unassembled WGS sequence"/>
</dbReference>
<protein>
    <submittedName>
        <fullName evidence="1">Uncharacterized protein</fullName>
    </submittedName>
</protein>
<accession>A0ABS0KZZ0</accession>
<name>A0ABS0KZZ0_9BACT</name>
<dbReference type="RefSeq" id="WP_196953945.1">
    <property type="nucleotide sequence ID" value="NZ_JADWYK010000002.1"/>
</dbReference>
<gene>
    <name evidence="1" type="ORF">I5L79_05100</name>
</gene>
<proteinExistence type="predicted"/>
<reference evidence="1 2" key="1">
    <citation type="submission" date="2020-11" db="EMBL/GenBank/DDBJ databases">
        <title>Hymenobacter sp.</title>
        <authorList>
            <person name="Kim M.K."/>
        </authorList>
    </citation>
    <scope>NUCLEOTIDE SEQUENCE [LARGE SCALE GENOMIC DNA]</scope>
    <source>
        <strain evidence="1 2">BT594</strain>
    </source>
</reference>
<organism evidence="1 2">
    <name type="scientific">Hymenobacter guriensis</name>
    <dbReference type="NCBI Taxonomy" id="2793065"/>
    <lineage>
        <taxon>Bacteria</taxon>
        <taxon>Pseudomonadati</taxon>
        <taxon>Bacteroidota</taxon>
        <taxon>Cytophagia</taxon>
        <taxon>Cytophagales</taxon>
        <taxon>Hymenobacteraceae</taxon>
        <taxon>Hymenobacter</taxon>
    </lineage>
</organism>
<evidence type="ECO:0000313" key="2">
    <source>
        <dbReference type="Proteomes" id="UP000601099"/>
    </source>
</evidence>
<dbReference type="EMBL" id="JADWYK010000002">
    <property type="protein sequence ID" value="MBG8552913.1"/>
    <property type="molecule type" value="Genomic_DNA"/>
</dbReference>
<comment type="caution">
    <text evidence="1">The sequence shown here is derived from an EMBL/GenBank/DDBJ whole genome shotgun (WGS) entry which is preliminary data.</text>
</comment>
<keyword evidence="2" id="KW-1185">Reference proteome</keyword>